<proteinExistence type="predicted"/>
<dbReference type="EMBL" id="GGEC01090595">
    <property type="protein sequence ID" value="MBX71079.1"/>
    <property type="molecule type" value="Transcribed_RNA"/>
</dbReference>
<reference evidence="1" key="1">
    <citation type="submission" date="2018-02" db="EMBL/GenBank/DDBJ databases">
        <title>Rhizophora mucronata_Transcriptome.</title>
        <authorList>
            <person name="Meera S.P."/>
            <person name="Sreeshan A."/>
            <person name="Augustine A."/>
        </authorList>
    </citation>
    <scope>NUCLEOTIDE SEQUENCE</scope>
    <source>
        <tissue evidence="1">Leaf</tissue>
    </source>
</reference>
<name>A0A2P2QVN4_RHIMU</name>
<accession>A0A2P2QVN4</accession>
<sequence length="18" mass="2147">MPPRRSKHESRCNDYGTL</sequence>
<protein>
    <submittedName>
        <fullName evidence="1">Uncharacterized protein</fullName>
    </submittedName>
</protein>
<evidence type="ECO:0000313" key="1">
    <source>
        <dbReference type="EMBL" id="MBX71079.1"/>
    </source>
</evidence>
<dbReference type="AlphaFoldDB" id="A0A2P2QVN4"/>
<organism evidence="1">
    <name type="scientific">Rhizophora mucronata</name>
    <name type="common">Asiatic mangrove</name>
    <dbReference type="NCBI Taxonomy" id="61149"/>
    <lineage>
        <taxon>Eukaryota</taxon>
        <taxon>Viridiplantae</taxon>
        <taxon>Streptophyta</taxon>
        <taxon>Embryophyta</taxon>
        <taxon>Tracheophyta</taxon>
        <taxon>Spermatophyta</taxon>
        <taxon>Magnoliopsida</taxon>
        <taxon>eudicotyledons</taxon>
        <taxon>Gunneridae</taxon>
        <taxon>Pentapetalae</taxon>
        <taxon>rosids</taxon>
        <taxon>fabids</taxon>
        <taxon>Malpighiales</taxon>
        <taxon>Rhizophoraceae</taxon>
        <taxon>Rhizophora</taxon>
    </lineage>
</organism>